<dbReference type="SMART" id="SM00349">
    <property type="entry name" value="KRAB"/>
    <property type="match status" value="1"/>
</dbReference>
<evidence type="ECO:0000256" key="2">
    <source>
        <dbReference type="ARBA" id="ARBA00006991"/>
    </source>
</evidence>
<feature type="domain" description="C2H2-type" evidence="10">
    <location>
        <begin position="612"/>
        <end position="639"/>
    </location>
</feature>
<evidence type="ECO:0000256" key="1">
    <source>
        <dbReference type="ARBA" id="ARBA00004123"/>
    </source>
</evidence>
<dbReference type="Proteomes" id="UP000001811">
    <property type="component" value="Unplaced"/>
</dbReference>
<dbReference type="FunFam" id="3.30.160.60:FF:001532">
    <property type="entry name" value="Zinc finger protein 483"/>
    <property type="match status" value="1"/>
</dbReference>
<dbReference type="Bgee" id="ENSOCUG00000037219">
    <property type="expression patterns" value="Expressed in autopod skin and 1 other cell type or tissue"/>
</dbReference>
<feature type="domain" description="C2H2-type" evidence="10">
    <location>
        <begin position="584"/>
        <end position="611"/>
    </location>
</feature>
<dbReference type="SUPFAM" id="SSF57667">
    <property type="entry name" value="beta-beta-alpha zinc fingers"/>
    <property type="match status" value="7"/>
</dbReference>
<feature type="domain" description="C2H2-type" evidence="10">
    <location>
        <begin position="556"/>
        <end position="583"/>
    </location>
</feature>
<reference evidence="12" key="3">
    <citation type="submission" date="2025-09" db="UniProtKB">
        <authorList>
            <consortium name="Ensembl"/>
        </authorList>
    </citation>
    <scope>IDENTIFICATION</scope>
    <source>
        <strain evidence="12">Thorbecke</strain>
    </source>
</reference>
<dbReference type="GO" id="GO:0008270">
    <property type="term" value="F:zinc ion binding"/>
    <property type="evidence" value="ECO:0007669"/>
    <property type="project" value="UniProtKB-KW"/>
</dbReference>
<dbReference type="Gene3D" id="6.10.140.140">
    <property type="match status" value="1"/>
</dbReference>
<dbReference type="PANTHER" id="PTHR23234:SF8">
    <property type="entry name" value="C2H2-TYPE DOMAIN-CONTAINING PROTEIN"/>
    <property type="match status" value="1"/>
</dbReference>
<evidence type="ECO:0000259" key="11">
    <source>
        <dbReference type="PROSITE" id="PS50805"/>
    </source>
</evidence>
<proteinExistence type="inferred from homology"/>
<feature type="domain" description="C2H2-type" evidence="10">
    <location>
        <begin position="360"/>
        <end position="387"/>
    </location>
</feature>
<dbReference type="GO" id="GO:0006355">
    <property type="term" value="P:regulation of DNA-templated transcription"/>
    <property type="evidence" value="ECO:0007669"/>
    <property type="project" value="InterPro"/>
</dbReference>
<feature type="domain" description="KRAB" evidence="11">
    <location>
        <begin position="45"/>
        <end position="116"/>
    </location>
</feature>
<evidence type="ECO:0000256" key="7">
    <source>
        <dbReference type="ARBA" id="ARBA00023125"/>
    </source>
</evidence>
<organism evidence="12 13">
    <name type="scientific">Oryctolagus cuniculus</name>
    <name type="common">Rabbit</name>
    <dbReference type="NCBI Taxonomy" id="9986"/>
    <lineage>
        <taxon>Eukaryota</taxon>
        <taxon>Metazoa</taxon>
        <taxon>Chordata</taxon>
        <taxon>Craniata</taxon>
        <taxon>Vertebrata</taxon>
        <taxon>Euteleostomi</taxon>
        <taxon>Mammalia</taxon>
        <taxon>Eutheria</taxon>
        <taxon>Euarchontoglires</taxon>
        <taxon>Glires</taxon>
        <taxon>Lagomorpha</taxon>
        <taxon>Leporidae</taxon>
        <taxon>Oryctolagus</taxon>
    </lineage>
</organism>
<dbReference type="GeneTree" id="ENSGT00950000182890"/>
<evidence type="ECO:0000256" key="8">
    <source>
        <dbReference type="ARBA" id="ARBA00023242"/>
    </source>
</evidence>
<dbReference type="Pfam" id="PF01352">
    <property type="entry name" value="KRAB"/>
    <property type="match status" value="1"/>
</dbReference>
<dbReference type="FunFam" id="3.30.160.60:FF:000352">
    <property type="entry name" value="zinc finger protein 3 homolog"/>
    <property type="match status" value="1"/>
</dbReference>
<protein>
    <submittedName>
        <fullName evidence="12">Uncharacterized protein</fullName>
    </submittedName>
</protein>
<feature type="domain" description="C2H2-type" evidence="10">
    <location>
        <begin position="444"/>
        <end position="471"/>
    </location>
</feature>
<reference evidence="12 13" key="1">
    <citation type="journal article" date="2011" name="Nature">
        <title>A high-resolution map of human evolutionary constraint using 29 mammals.</title>
        <authorList>
            <person name="Lindblad-Toh K."/>
            <person name="Garber M."/>
            <person name="Zuk O."/>
            <person name="Lin M.F."/>
            <person name="Parker B.J."/>
            <person name="Washietl S."/>
            <person name="Kheradpour P."/>
            <person name="Ernst J."/>
            <person name="Jordan G."/>
            <person name="Mauceli E."/>
            <person name="Ward L.D."/>
            <person name="Lowe C.B."/>
            <person name="Holloway A.K."/>
            <person name="Clamp M."/>
            <person name="Gnerre S."/>
            <person name="Alfoldi J."/>
            <person name="Beal K."/>
            <person name="Chang J."/>
            <person name="Clawson H."/>
            <person name="Cuff J."/>
            <person name="Di Palma F."/>
            <person name="Fitzgerald S."/>
            <person name="Flicek P."/>
            <person name="Guttman M."/>
            <person name="Hubisz M.J."/>
            <person name="Jaffe D.B."/>
            <person name="Jungreis I."/>
            <person name="Kent W.J."/>
            <person name="Kostka D."/>
            <person name="Lara M."/>
            <person name="Martins A.L."/>
            <person name="Massingham T."/>
            <person name="Moltke I."/>
            <person name="Raney B.J."/>
            <person name="Rasmussen M.D."/>
            <person name="Robinson J."/>
            <person name="Stark A."/>
            <person name="Vilella A.J."/>
            <person name="Wen J."/>
            <person name="Xie X."/>
            <person name="Zody M.C."/>
            <person name="Baldwin J."/>
            <person name="Bloom T."/>
            <person name="Chin C.W."/>
            <person name="Heiman D."/>
            <person name="Nicol R."/>
            <person name="Nusbaum C."/>
            <person name="Young S."/>
            <person name="Wilkinson J."/>
            <person name="Worley K.C."/>
            <person name="Kovar C.L."/>
            <person name="Muzny D.M."/>
            <person name="Gibbs R.A."/>
            <person name="Cree A."/>
            <person name="Dihn H.H."/>
            <person name="Fowler G."/>
            <person name="Jhangiani S."/>
            <person name="Joshi V."/>
            <person name="Lee S."/>
            <person name="Lewis L.R."/>
            <person name="Nazareth L.V."/>
            <person name="Okwuonu G."/>
            <person name="Santibanez J."/>
            <person name="Warren W.C."/>
            <person name="Mardis E.R."/>
            <person name="Weinstock G.M."/>
            <person name="Wilson R.K."/>
            <person name="Delehaunty K."/>
            <person name="Dooling D."/>
            <person name="Fronik C."/>
            <person name="Fulton L."/>
            <person name="Fulton B."/>
            <person name="Graves T."/>
            <person name="Minx P."/>
            <person name="Sodergren E."/>
            <person name="Birney E."/>
            <person name="Margulies E.H."/>
            <person name="Herrero J."/>
            <person name="Green E.D."/>
            <person name="Haussler D."/>
            <person name="Siepel A."/>
            <person name="Goldman N."/>
            <person name="Pollard K.S."/>
            <person name="Pedersen J.S."/>
            <person name="Lander E.S."/>
            <person name="Kellis M."/>
        </authorList>
    </citation>
    <scope>NUCLEOTIDE SEQUENCE [LARGE SCALE GENOMIC DNA]</scope>
    <source>
        <strain evidence="13">Thorbecke</strain>
    </source>
</reference>
<dbReference type="FunFam" id="3.30.160.60:FF:000053">
    <property type="entry name" value="zinc finger protein 182 isoform X1"/>
    <property type="match status" value="3"/>
</dbReference>
<dbReference type="SMR" id="A0A5F9CFT2"/>
<comment type="similarity">
    <text evidence="2">Belongs to the krueppel C2H2-type zinc-finger protein family.</text>
</comment>
<dbReference type="InParanoid" id="A0A5F9CFT2"/>
<keyword evidence="6" id="KW-0862">Zinc</keyword>
<dbReference type="GO" id="GO:0003677">
    <property type="term" value="F:DNA binding"/>
    <property type="evidence" value="ECO:0007669"/>
    <property type="project" value="UniProtKB-KW"/>
</dbReference>
<dbReference type="PANTHER" id="PTHR23234">
    <property type="entry name" value="ZNF44 PROTEIN"/>
    <property type="match status" value="1"/>
</dbReference>
<sequence length="651" mass="74997">MLNNSKMKTHPSFFLHTHVQDENCQSLFCDRVNMLTRNVLLQMMLTFEDLAIYFTWEEWQNMNKAQKILYRDVMLETYNSLLFLGHCITKPDLIFKLEQGGEPWMVNKCLNQSLPVAMKSDDIIRMNQEIQEKDFKQDVMTNSKTSTPKRVELIKRLNLSSSHVSKLIIKKGSYSAMKPEECNVCHNVHPHGGPDELQAGEKLDAAKVPGNSVQCCEHLSEDHKIQTVKPSFEHSGQGKDFKRKKIFFRFCTVHMGDPCNKSTITVGKTTQIEETLHKNTNLSKHQQINTGEKLYEDMGYVEPLIYKSDLPIDQRQHTEKKPYACQPCRISHVCNECGETTYQKLDLIRHQKIHTKKKPHECNEFQKTIFQKSYLITQQRIHTEDKPHDCKDCRKAFGKKSQLVVHQRIHTGEKPYECNGCGKAFLCKSQLIKHKGIHKGEKPHECNDCGKACGLKTDLIKHWKIHTTEKPHECNDCGKVFGSKSQLITHQRVHTGEKPYECKECGKAFGKKSTITSHQRIHTGEKPYECNDCGKAYGYKSDLIKHQRIHTGEKPYECNDCGKAYGYKSDLIKHQRIHTGEKPYECNDCGKAYGYKSDLIKHQRIHTGEKPHECKECGKAFGYKADLLKHQRIHTGEKPYECNDCGKASPV</sequence>
<name>A0A5F9CFT2_RABIT</name>
<keyword evidence="5 9" id="KW-0863">Zinc-finger</keyword>
<dbReference type="CDD" id="cd07765">
    <property type="entry name" value="KRAB_A-box"/>
    <property type="match status" value="1"/>
</dbReference>
<feature type="domain" description="C2H2-type" evidence="10">
    <location>
        <begin position="416"/>
        <end position="443"/>
    </location>
</feature>
<keyword evidence="8" id="KW-0539">Nucleus</keyword>
<dbReference type="Pfam" id="PF00096">
    <property type="entry name" value="zf-C2H2"/>
    <property type="match status" value="9"/>
</dbReference>
<dbReference type="InterPro" id="IPR036051">
    <property type="entry name" value="KRAB_dom_sf"/>
</dbReference>
<dbReference type="InterPro" id="IPR013087">
    <property type="entry name" value="Znf_C2H2_type"/>
</dbReference>
<evidence type="ECO:0000256" key="5">
    <source>
        <dbReference type="ARBA" id="ARBA00022771"/>
    </source>
</evidence>
<evidence type="ECO:0000259" key="10">
    <source>
        <dbReference type="PROSITE" id="PS50157"/>
    </source>
</evidence>
<feature type="domain" description="C2H2-type" evidence="10">
    <location>
        <begin position="332"/>
        <end position="359"/>
    </location>
</feature>
<comment type="subcellular location">
    <subcellularLocation>
        <location evidence="1">Nucleus</location>
    </subcellularLocation>
</comment>
<dbReference type="SMART" id="SM00355">
    <property type="entry name" value="ZnF_C2H2"/>
    <property type="match status" value="10"/>
</dbReference>
<dbReference type="Gene3D" id="3.30.160.60">
    <property type="entry name" value="Classic Zinc Finger"/>
    <property type="match status" value="13"/>
</dbReference>
<dbReference type="AlphaFoldDB" id="A0A5F9CFT2"/>
<feature type="domain" description="C2H2-type" evidence="10">
    <location>
        <begin position="472"/>
        <end position="499"/>
    </location>
</feature>
<accession>A0A5F9CFT2</accession>
<keyword evidence="13" id="KW-1185">Reference proteome</keyword>
<dbReference type="FunFam" id="3.30.160.60:FF:002254">
    <property type="entry name" value="Zinc finger protein 540"/>
    <property type="match status" value="3"/>
</dbReference>
<evidence type="ECO:0000256" key="9">
    <source>
        <dbReference type="PROSITE-ProRule" id="PRU00042"/>
    </source>
</evidence>
<dbReference type="PROSITE" id="PS00028">
    <property type="entry name" value="ZINC_FINGER_C2H2_1"/>
    <property type="match status" value="9"/>
</dbReference>
<dbReference type="InterPro" id="IPR050758">
    <property type="entry name" value="Znf_C2H2-type"/>
</dbReference>
<keyword evidence="7" id="KW-0238">DNA-binding</keyword>
<feature type="domain" description="C2H2-type" evidence="10">
    <location>
        <begin position="500"/>
        <end position="527"/>
    </location>
</feature>
<feature type="domain" description="C2H2-type" evidence="10">
    <location>
        <begin position="388"/>
        <end position="415"/>
    </location>
</feature>
<evidence type="ECO:0000256" key="6">
    <source>
        <dbReference type="ARBA" id="ARBA00022833"/>
    </source>
</evidence>
<dbReference type="InterPro" id="IPR001909">
    <property type="entry name" value="KRAB"/>
</dbReference>
<evidence type="ECO:0000313" key="12">
    <source>
        <dbReference type="Ensembl" id="ENSOCUP00000032497.1"/>
    </source>
</evidence>
<dbReference type="PROSITE" id="PS50157">
    <property type="entry name" value="ZINC_FINGER_C2H2_2"/>
    <property type="match status" value="11"/>
</dbReference>
<dbReference type="InterPro" id="IPR036236">
    <property type="entry name" value="Znf_C2H2_sf"/>
</dbReference>
<evidence type="ECO:0000313" key="13">
    <source>
        <dbReference type="Proteomes" id="UP000001811"/>
    </source>
</evidence>
<dbReference type="Ensembl" id="ENSOCUT00000053378.1">
    <property type="protein sequence ID" value="ENSOCUP00000032497.1"/>
    <property type="gene ID" value="ENSOCUG00000037219.1"/>
</dbReference>
<evidence type="ECO:0000256" key="4">
    <source>
        <dbReference type="ARBA" id="ARBA00022737"/>
    </source>
</evidence>
<dbReference type="SUPFAM" id="SSF109640">
    <property type="entry name" value="KRAB domain (Kruppel-associated box)"/>
    <property type="match status" value="1"/>
</dbReference>
<dbReference type="FunFam" id="3.30.160.60:FF:000281">
    <property type="entry name" value="Zinc finger protein 558 isoform X1"/>
    <property type="match status" value="1"/>
</dbReference>
<dbReference type="GO" id="GO:0005634">
    <property type="term" value="C:nucleus"/>
    <property type="evidence" value="ECO:0007669"/>
    <property type="project" value="UniProtKB-SubCell"/>
</dbReference>
<keyword evidence="3" id="KW-0479">Metal-binding</keyword>
<evidence type="ECO:0000256" key="3">
    <source>
        <dbReference type="ARBA" id="ARBA00022723"/>
    </source>
</evidence>
<feature type="domain" description="C2H2-type" evidence="10">
    <location>
        <begin position="528"/>
        <end position="555"/>
    </location>
</feature>
<reference evidence="12" key="2">
    <citation type="submission" date="2025-08" db="UniProtKB">
        <authorList>
            <consortium name="Ensembl"/>
        </authorList>
    </citation>
    <scope>IDENTIFICATION</scope>
    <source>
        <strain evidence="12">Thorbecke</strain>
    </source>
</reference>
<dbReference type="PROSITE" id="PS50805">
    <property type="entry name" value="KRAB"/>
    <property type="match status" value="1"/>
</dbReference>
<keyword evidence="4" id="KW-0677">Repeat</keyword>